<sequence>MRHGRDRGSVTPLVLGMLACLLLLAAGVTAAGSAFLGGQRTQNLCDGAAAAAADAIDPRTGGAGQEDAAVAAAQRYLAVRGETVGVVVGVDAGTVRVTCTADVPVAFGVVFGHPTLRRTVTAAGTPVWRDQAR</sequence>
<dbReference type="InterPro" id="IPR028087">
    <property type="entry name" value="Tad_N"/>
</dbReference>
<dbReference type="RefSeq" id="WP_188942795.1">
    <property type="nucleotide sequence ID" value="NZ_BMNA01000005.1"/>
</dbReference>
<name>A0A917T452_9ACTN</name>
<proteinExistence type="predicted"/>
<evidence type="ECO:0000313" key="3">
    <source>
        <dbReference type="Proteomes" id="UP000655208"/>
    </source>
</evidence>
<reference evidence="2" key="2">
    <citation type="submission" date="2020-09" db="EMBL/GenBank/DDBJ databases">
        <authorList>
            <person name="Sun Q."/>
            <person name="Zhou Y."/>
        </authorList>
    </citation>
    <scope>NUCLEOTIDE SEQUENCE</scope>
    <source>
        <strain evidence="2">CGMCC 4.7308</strain>
    </source>
</reference>
<protein>
    <recommendedName>
        <fullName evidence="1">Putative Flp pilus-assembly TadG-like N-terminal domain-containing protein</fullName>
    </recommendedName>
</protein>
<keyword evidence="3" id="KW-1185">Reference proteome</keyword>
<accession>A0A917T452</accession>
<dbReference type="Pfam" id="PF13400">
    <property type="entry name" value="Tad"/>
    <property type="match status" value="1"/>
</dbReference>
<feature type="domain" description="Putative Flp pilus-assembly TadG-like N-terminal" evidence="1">
    <location>
        <begin position="8"/>
        <end position="55"/>
    </location>
</feature>
<dbReference type="AlphaFoldDB" id="A0A917T452"/>
<comment type="caution">
    <text evidence="2">The sequence shown here is derived from an EMBL/GenBank/DDBJ whole genome shotgun (WGS) entry which is preliminary data.</text>
</comment>
<reference evidence="2" key="1">
    <citation type="journal article" date="2014" name="Int. J. Syst. Evol. Microbiol.">
        <title>Complete genome sequence of Corynebacterium casei LMG S-19264T (=DSM 44701T), isolated from a smear-ripened cheese.</title>
        <authorList>
            <consortium name="US DOE Joint Genome Institute (JGI-PGF)"/>
            <person name="Walter F."/>
            <person name="Albersmeier A."/>
            <person name="Kalinowski J."/>
            <person name="Ruckert C."/>
        </authorList>
    </citation>
    <scope>NUCLEOTIDE SEQUENCE</scope>
    <source>
        <strain evidence="2">CGMCC 4.7308</strain>
    </source>
</reference>
<gene>
    <name evidence="2" type="ORF">GCM10011594_29600</name>
</gene>
<dbReference type="PROSITE" id="PS51257">
    <property type="entry name" value="PROKAR_LIPOPROTEIN"/>
    <property type="match status" value="1"/>
</dbReference>
<evidence type="ECO:0000259" key="1">
    <source>
        <dbReference type="Pfam" id="PF13400"/>
    </source>
</evidence>
<dbReference type="EMBL" id="BMNA01000005">
    <property type="protein sequence ID" value="GGM07720.1"/>
    <property type="molecule type" value="Genomic_DNA"/>
</dbReference>
<organism evidence="2 3">
    <name type="scientific">Nakamurella endophytica</name>
    <dbReference type="NCBI Taxonomy" id="1748367"/>
    <lineage>
        <taxon>Bacteria</taxon>
        <taxon>Bacillati</taxon>
        <taxon>Actinomycetota</taxon>
        <taxon>Actinomycetes</taxon>
        <taxon>Nakamurellales</taxon>
        <taxon>Nakamurellaceae</taxon>
        <taxon>Nakamurella</taxon>
    </lineage>
</organism>
<dbReference type="Proteomes" id="UP000655208">
    <property type="component" value="Unassembled WGS sequence"/>
</dbReference>
<evidence type="ECO:0000313" key="2">
    <source>
        <dbReference type="EMBL" id="GGM07720.1"/>
    </source>
</evidence>